<organism evidence="2 3">
    <name type="scientific">Actinoplanes couchii</name>
    <dbReference type="NCBI Taxonomy" id="403638"/>
    <lineage>
        <taxon>Bacteria</taxon>
        <taxon>Bacillati</taxon>
        <taxon>Actinomycetota</taxon>
        <taxon>Actinomycetes</taxon>
        <taxon>Micromonosporales</taxon>
        <taxon>Micromonosporaceae</taxon>
        <taxon>Actinoplanes</taxon>
    </lineage>
</organism>
<dbReference type="Pfam" id="PF13474">
    <property type="entry name" value="SnoaL_3"/>
    <property type="match status" value="1"/>
</dbReference>
<evidence type="ECO:0000313" key="3">
    <source>
        <dbReference type="Proteomes" id="UP000612282"/>
    </source>
</evidence>
<sequence>MINNSDELRAIPARMCAAWDRGDAAGFFADFAEDADFVEFEGTVHHGRDTLIAVHAPIFDTVLKGSRLVRGDVPFTRVVAPGVAVVHHRAWMLMPGETEPLGSRQVMQMLTVAERDGRWQVVALQNARVVSFQAAGALDALSAQA</sequence>
<dbReference type="Proteomes" id="UP000612282">
    <property type="component" value="Unassembled WGS sequence"/>
</dbReference>
<dbReference type="NCBIfam" id="TIGR02246">
    <property type="entry name" value="SgcJ/EcaC family oxidoreductase"/>
    <property type="match status" value="1"/>
</dbReference>
<keyword evidence="3" id="KW-1185">Reference proteome</keyword>
<dbReference type="RefSeq" id="WP_203810348.1">
    <property type="nucleotide sequence ID" value="NZ_BAAAQE010000066.1"/>
</dbReference>
<dbReference type="InterPro" id="IPR011944">
    <property type="entry name" value="Steroid_delta5-4_isomerase"/>
</dbReference>
<proteinExistence type="predicted"/>
<protein>
    <recommendedName>
        <fullName evidence="1">SnoaL-like domain-containing protein</fullName>
    </recommendedName>
</protein>
<dbReference type="SUPFAM" id="SSF54427">
    <property type="entry name" value="NTF2-like"/>
    <property type="match status" value="1"/>
</dbReference>
<reference evidence="2 3" key="1">
    <citation type="submission" date="2021-01" db="EMBL/GenBank/DDBJ databases">
        <title>Whole genome shotgun sequence of Actinoplanes couchii NBRC 106145.</title>
        <authorList>
            <person name="Komaki H."/>
            <person name="Tamura T."/>
        </authorList>
    </citation>
    <scope>NUCLEOTIDE SEQUENCE [LARGE SCALE GENOMIC DNA]</scope>
    <source>
        <strain evidence="2 3">NBRC 106145</strain>
    </source>
</reference>
<feature type="domain" description="SnoaL-like" evidence="1">
    <location>
        <begin position="10"/>
        <end position="122"/>
    </location>
</feature>
<evidence type="ECO:0000259" key="1">
    <source>
        <dbReference type="Pfam" id="PF13474"/>
    </source>
</evidence>
<dbReference type="InterPro" id="IPR037401">
    <property type="entry name" value="SnoaL-like"/>
</dbReference>
<accession>A0ABQ3XTU2</accession>
<comment type="caution">
    <text evidence="2">The sequence shown here is derived from an EMBL/GenBank/DDBJ whole genome shotgun (WGS) entry which is preliminary data.</text>
</comment>
<dbReference type="Gene3D" id="3.10.450.50">
    <property type="match status" value="1"/>
</dbReference>
<evidence type="ECO:0000313" key="2">
    <source>
        <dbReference type="EMBL" id="GID61915.1"/>
    </source>
</evidence>
<gene>
    <name evidence="2" type="ORF">Aco03nite_103190</name>
</gene>
<dbReference type="EMBL" id="BOMG01000146">
    <property type="protein sequence ID" value="GID61915.1"/>
    <property type="molecule type" value="Genomic_DNA"/>
</dbReference>
<dbReference type="InterPro" id="IPR032710">
    <property type="entry name" value="NTF2-like_dom_sf"/>
</dbReference>
<name>A0ABQ3XTU2_9ACTN</name>